<accession>A0A7J6GGA9</accession>
<evidence type="ECO:0000313" key="2">
    <source>
        <dbReference type="Proteomes" id="UP000525078"/>
    </source>
</evidence>
<reference evidence="1 2" key="1">
    <citation type="journal article" date="2020" name="bioRxiv">
        <title>Sequence and annotation of 42 cannabis genomes reveals extensive copy number variation in cannabinoid synthesis and pathogen resistance genes.</title>
        <authorList>
            <person name="Mckernan K.J."/>
            <person name="Helbert Y."/>
            <person name="Kane L.T."/>
            <person name="Ebling H."/>
            <person name="Zhang L."/>
            <person name="Liu B."/>
            <person name="Eaton Z."/>
            <person name="Mclaughlin S."/>
            <person name="Kingan S."/>
            <person name="Baybayan P."/>
            <person name="Concepcion G."/>
            <person name="Jordan M."/>
            <person name="Riva A."/>
            <person name="Barbazuk W."/>
            <person name="Harkins T."/>
        </authorList>
    </citation>
    <scope>NUCLEOTIDE SEQUENCE [LARGE SCALE GENOMIC DNA]</scope>
    <source>
        <strain evidence="2">cv. Jamaican Lion 4</strain>
        <tissue evidence="1">Leaf</tissue>
    </source>
</reference>
<protein>
    <submittedName>
        <fullName evidence="1">Uncharacterized protein</fullName>
    </submittedName>
</protein>
<dbReference type="EMBL" id="JAATIP010000058">
    <property type="protein sequence ID" value="KAF4381933.1"/>
    <property type="molecule type" value="Genomic_DNA"/>
</dbReference>
<proteinExistence type="predicted"/>
<organism evidence="1 2">
    <name type="scientific">Cannabis sativa</name>
    <name type="common">Hemp</name>
    <name type="synonym">Marijuana</name>
    <dbReference type="NCBI Taxonomy" id="3483"/>
    <lineage>
        <taxon>Eukaryota</taxon>
        <taxon>Viridiplantae</taxon>
        <taxon>Streptophyta</taxon>
        <taxon>Embryophyta</taxon>
        <taxon>Tracheophyta</taxon>
        <taxon>Spermatophyta</taxon>
        <taxon>Magnoliopsida</taxon>
        <taxon>eudicotyledons</taxon>
        <taxon>Gunneridae</taxon>
        <taxon>Pentapetalae</taxon>
        <taxon>rosids</taxon>
        <taxon>fabids</taxon>
        <taxon>Rosales</taxon>
        <taxon>Cannabaceae</taxon>
        <taxon>Cannabis</taxon>
    </lineage>
</organism>
<dbReference type="AlphaFoldDB" id="A0A7J6GGA9"/>
<sequence length="84" mass="9394">MATCTIRVLPKVTLSDSKNNRVNKALMLILKQLTGALWRSMGSRRKMLSYMGSRLEENIPCNFLIVSAIRQGIVDDVVDCSHGK</sequence>
<dbReference type="Proteomes" id="UP000525078">
    <property type="component" value="Unassembled WGS sequence"/>
</dbReference>
<comment type="caution">
    <text evidence="1">The sequence shown here is derived from an EMBL/GenBank/DDBJ whole genome shotgun (WGS) entry which is preliminary data.</text>
</comment>
<gene>
    <name evidence="1" type="ORF">F8388_000627</name>
</gene>
<name>A0A7J6GGA9_CANSA</name>
<evidence type="ECO:0000313" key="1">
    <source>
        <dbReference type="EMBL" id="KAF4381933.1"/>
    </source>
</evidence>